<evidence type="ECO:0000313" key="2">
    <source>
        <dbReference type="EMBL" id="CDI79238.1"/>
    </source>
</evidence>
<dbReference type="EMBL" id="HG670992">
    <property type="protein sequence ID" value="CDI79238.1"/>
    <property type="molecule type" value="Genomic_DNA"/>
</dbReference>
<dbReference type="VEuPathDB" id="ToxoDB:EAH_00010270"/>
<reference evidence="2" key="1">
    <citation type="submission" date="2013-10" db="EMBL/GenBank/DDBJ databases">
        <title>Genomic analysis of the causative agents of coccidiosis in chickens.</title>
        <authorList>
            <person name="Reid A.J."/>
            <person name="Blake D."/>
            <person name="Billington K."/>
            <person name="Browne H."/>
            <person name="Dunn M."/>
            <person name="Hung S."/>
            <person name="Kawahara F."/>
            <person name="Miranda-Saavedra D."/>
            <person name="Mourier T."/>
            <person name="Nagra H."/>
            <person name="Otto T.D."/>
            <person name="Rawlings N."/>
            <person name="Sanchez A."/>
            <person name="Sanders M."/>
            <person name="Subramaniam C."/>
            <person name="Tay Y."/>
            <person name="Dear P."/>
            <person name="Doerig C."/>
            <person name="Gruber A."/>
            <person name="Parkinson J."/>
            <person name="Shirley M."/>
            <person name="Wan K.L."/>
            <person name="Berriman M."/>
            <person name="Tomley F."/>
            <person name="Pain A."/>
        </authorList>
    </citation>
    <scope>NUCLEOTIDE SEQUENCE [LARGE SCALE GENOMIC DNA]</scope>
    <source>
        <strain evidence="2">Houghton</strain>
    </source>
</reference>
<evidence type="ECO:0008006" key="4">
    <source>
        <dbReference type="Google" id="ProtNLM"/>
    </source>
</evidence>
<feature type="transmembrane region" description="Helical" evidence="1">
    <location>
        <begin position="240"/>
        <end position="264"/>
    </location>
</feature>
<dbReference type="Proteomes" id="UP000018050">
    <property type="component" value="Unassembled WGS sequence"/>
</dbReference>
<organism evidence="2 3">
    <name type="scientific">Eimeria acervulina</name>
    <name type="common">Coccidian parasite</name>
    <dbReference type="NCBI Taxonomy" id="5801"/>
    <lineage>
        <taxon>Eukaryota</taxon>
        <taxon>Sar</taxon>
        <taxon>Alveolata</taxon>
        <taxon>Apicomplexa</taxon>
        <taxon>Conoidasida</taxon>
        <taxon>Coccidia</taxon>
        <taxon>Eucoccidiorida</taxon>
        <taxon>Eimeriorina</taxon>
        <taxon>Eimeriidae</taxon>
        <taxon>Eimeria</taxon>
    </lineage>
</organism>
<dbReference type="OMA" id="LFVKTHE"/>
<keyword evidence="3" id="KW-1185">Reference proteome</keyword>
<name>U6GIV8_EIMAC</name>
<feature type="transmembrane region" description="Helical" evidence="1">
    <location>
        <begin position="157"/>
        <end position="182"/>
    </location>
</feature>
<gene>
    <name evidence="2" type="ORF">EAH_00010270</name>
</gene>
<feature type="transmembrane region" description="Helical" evidence="1">
    <location>
        <begin position="270"/>
        <end position="290"/>
    </location>
</feature>
<evidence type="ECO:0000313" key="3">
    <source>
        <dbReference type="Proteomes" id="UP000018050"/>
    </source>
</evidence>
<accession>U6GIV8</accession>
<dbReference type="OrthoDB" id="346934at2759"/>
<reference evidence="2" key="2">
    <citation type="submission" date="2013-10" db="EMBL/GenBank/DDBJ databases">
        <authorList>
            <person name="Aslett M."/>
        </authorList>
    </citation>
    <scope>NUCLEOTIDE SEQUENCE [LARGE SCALE GENOMIC DNA]</scope>
    <source>
        <strain evidence="2">Houghton</strain>
    </source>
</reference>
<evidence type="ECO:0000256" key="1">
    <source>
        <dbReference type="SAM" id="Phobius"/>
    </source>
</evidence>
<feature type="transmembrane region" description="Helical" evidence="1">
    <location>
        <begin position="366"/>
        <end position="386"/>
    </location>
</feature>
<feature type="transmembrane region" description="Helical" evidence="1">
    <location>
        <begin position="115"/>
        <end position="145"/>
    </location>
</feature>
<dbReference type="RefSeq" id="XP_013250622.1">
    <property type="nucleotide sequence ID" value="XM_013395168.1"/>
</dbReference>
<protein>
    <recommendedName>
        <fullName evidence="4">Transmembrane protein</fullName>
    </recommendedName>
</protein>
<keyword evidence="1" id="KW-1133">Transmembrane helix</keyword>
<sequence length="464" mass="49347">MIAPPDVAWGDDVGVAYADPDEVLDPCAFSVAYPLYSVDSELSTESSNRQWSCRLLPCLPPLGLVSASLGLQLGAVFLLLAAASNGKRLHGLKPSSFDPELPAIYTYLLQRDPKTYAWCLAYVFAALLLLFCVLTTGATAIAVFLGCCKWARVMRGLSIVQAFICLGAAATCATWLAGYAVAQSGLRGTNINAFLAPFNYGTLLFVKTHEVMIRAAGVMLAAATGASARASRATCHDTAVGATVTSFALIVSWAVSFLLLQAAVGGMAPPVFGVPSGFLSFACLLSLNFGCFGRWRLAVLMGLFGASAFVALLAWSAAQETYTIVYSNRIHSETPLVVQLKRLVNIKQWARALGHKIGVASLVQLAAAQTVLCLFAAAIMFGRVFGHKVDACKRKRRQKKRDKAVCDAIHHAATTHAHPQAIVETYAAEPVFDASVPSPLPLPLPPPLEPTKILVPPPPHAVLP</sequence>
<feature type="transmembrane region" description="Helical" evidence="1">
    <location>
        <begin position="62"/>
        <end position="83"/>
    </location>
</feature>
<dbReference type="AlphaFoldDB" id="U6GIV8"/>
<feature type="transmembrane region" description="Helical" evidence="1">
    <location>
        <begin position="297"/>
        <end position="318"/>
    </location>
</feature>
<keyword evidence="1" id="KW-0472">Membrane</keyword>
<dbReference type="GeneID" id="25269097"/>
<proteinExistence type="predicted"/>
<keyword evidence="1" id="KW-0812">Transmembrane</keyword>